<dbReference type="PANTHER" id="PTHR30433">
    <property type="entry name" value="CHEMOTAXIS PROTEIN MOTA"/>
    <property type="match status" value="1"/>
</dbReference>
<accession>A0ABU5VXB0</accession>
<protein>
    <submittedName>
        <fullName evidence="9">MotA/TolQ/ExbB proton channel family protein</fullName>
    </submittedName>
</protein>
<feature type="transmembrane region" description="Helical" evidence="7">
    <location>
        <begin position="157"/>
        <end position="174"/>
    </location>
</feature>
<feature type="transmembrane region" description="Helical" evidence="7">
    <location>
        <begin position="36"/>
        <end position="55"/>
    </location>
</feature>
<dbReference type="Pfam" id="PF01618">
    <property type="entry name" value="MotA_ExbB"/>
    <property type="match status" value="1"/>
</dbReference>
<name>A0ABU5VXB0_9BACT</name>
<gene>
    <name evidence="9" type="ORF">SHI21_15795</name>
</gene>
<keyword evidence="6" id="KW-0813">Transport</keyword>
<dbReference type="InterPro" id="IPR002898">
    <property type="entry name" value="MotA_ExbB_proton_chnl"/>
</dbReference>
<dbReference type="InterPro" id="IPR047055">
    <property type="entry name" value="MotA-like"/>
</dbReference>
<evidence type="ECO:0000256" key="2">
    <source>
        <dbReference type="ARBA" id="ARBA00022475"/>
    </source>
</evidence>
<evidence type="ECO:0000256" key="5">
    <source>
        <dbReference type="ARBA" id="ARBA00023136"/>
    </source>
</evidence>
<dbReference type="RefSeq" id="WP_323577814.1">
    <property type="nucleotide sequence ID" value="NZ_JAYGJQ010000002.1"/>
</dbReference>
<feature type="domain" description="MotA/TolQ/ExbB proton channel" evidence="8">
    <location>
        <begin position="102"/>
        <end position="219"/>
    </location>
</feature>
<comment type="caution">
    <text evidence="9">The sequence shown here is derived from an EMBL/GenBank/DDBJ whole genome shotgun (WGS) entry which is preliminary data.</text>
</comment>
<evidence type="ECO:0000256" key="7">
    <source>
        <dbReference type="SAM" id="Phobius"/>
    </source>
</evidence>
<reference evidence="9 10" key="1">
    <citation type="submission" date="2023-11" db="EMBL/GenBank/DDBJ databases">
        <title>A Novel Polar Bacteriovorax (B. antarcticus) Isolated from the Biocrust in Antarctica.</title>
        <authorList>
            <person name="Mun W."/>
            <person name="Choi S.Y."/>
            <person name="Mitchell R.J."/>
        </authorList>
    </citation>
    <scope>NUCLEOTIDE SEQUENCE [LARGE SCALE GENOMIC DNA]</scope>
    <source>
        <strain evidence="9 10">PP10</strain>
    </source>
</reference>
<evidence type="ECO:0000313" key="10">
    <source>
        <dbReference type="Proteomes" id="UP001302274"/>
    </source>
</evidence>
<evidence type="ECO:0000256" key="4">
    <source>
        <dbReference type="ARBA" id="ARBA00022989"/>
    </source>
</evidence>
<evidence type="ECO:0000256" key="3">
    <source>
        <dbReference type="ARBA" id="ARBA00022692"/>
    </source>
</evidence>
<keyword evidence="10" id="KW-1185">Reference proteome</keyword>
<comment type="similarity">
    <text evidence="6">Belongs to the exbB/tolQ family.</text>
</comment>
<evidence type="ECO:0000256" key="1">
    <source>
        <dbReference type="ARBA" id="ARBA00004651"/>
    </source>
</evidence>
<feature type="transmembrane region" description="Helical" evidence="7">
    <location>
        <begin position="186"/>
        <end position="208"/>
    </location>
</feature>
<evidence type="ECO:0000256" key="6">
    <source>
        <dbReference type="RuleBase" id="RU004057"/>
    </source>
</evidence>
<organism evidence="9 10">
    <name type="scientific">Bacteriovorax antarcticus</name>
    <dbReference type="NCBI Taxonomy" id="3088717"/>
    <lineage>
        <taxon>Bacteria</taxon>
        <taxon>Pseudomonadati</taxon>
        <taxon>Bdellovibrionota</taxon>
        <taxon>Bacteriovoracia</taxon>
        <taxon>Bacteriovoracales</taxon>
        <taxon>Bacteriovoracaceae</taxon>
        <taxon>Bacteriovorax</taxon>
    </lineage>
</organism>
<keyword evidence="5 7" id="KW-0472">Membrane</keyword>
<keyword evidence="3 7" id="KW-0812">Transmembrane</keyword>
<proteinExistence type="inferred from homology"/>
<keyword evidence="2" id="KW-1003">Cell membrane</keyword>
<dbReference type="EMBL" id="JAYGJQ010000002">
    <property type="protein sequence ID" value="MEA9357693.1"/>
    <property type="molecule type" value="Genomic_DNA"/>
</dbReference>
<evidence type="ECO:0000259" key="8">
    <source>
        <dbReference type="Pfam" id="PF01618"/>
    </source>
</evidence>
<keyword evidence="6" id="KW-0653">Protein transport</keyword>
<comment type="subcellular location">
    <subcellularLocation>
        <location evidence="1">Cell membrane</location>
        <topology evidence="1">Multi-pass membrane protein</topology>
    </subcellularLocation>
    <subcellularLocation>
        <location evidence="6">Membrane</location>
        <topology evidence="6">Multi-pass membrane protein</topology>
    </subcellularLocation>
</comment>
<evidence type="ECO:0000313" key="9">
    <source>
        <dbReference type="EMBL" id="MEA9357693.1"/>
    </source>
</evidence>
<keyword evidence="4 7" id="KW-1133">Transmembrane helix</keyword>
<sequence length="263" mass="28912">MNFFSILGFFFILAVMFGGVVTTISAKEYHLFADLPAIFLVVGGTAGAAAITMQINRVGRLLKVFFNRLLRGKRVEYSNIIKDLMIIAEAYRRGDSIATVIEKTNDHFLKEGLQMIDDNILKGEELFEVLESRAAHMFTHYNEEATKFKNLGKYPPAFGLMATVLGMIALLSNLGGADAMKMVGPAMGMCLVATFMGIVLANVVILPIGDSLADNAKEINLKNQIIVEGLYLISEKTNPIIVAEKLNSFLLPSDRLNWKDVAA</sequence>
<dbReference type="Proteomes" id="UP001302274">
    <property type="component" value="Unassembled WGS sequence"/>
</dbReference>